<evidence type="ECO:0000313" key="5">
    <source>
        <dbReference type="Proteomes" id="UP001216907"/>
    </source>
</evidence>
<name>A0ABT6F6G6_9BACT</name>
<sequence length="409" mass="43875">MPFARRLRPLSLALFVWTTSTLAQEPAPMRAAPEMLVAPKARPAEGFQADGMSAVFYEGMPWKGKRTEVFAWVGVPALKPGEKAPGIVLVHGGGGTAFEAWVRLWTGRGYAAIAMDTCGTVPRGTYGKWERHESGGPPGNNFAEAMVTPEDQWPYHAVADVLLAHSLLRARPDVDPDSIGLTGISWGGYLTCIASGLDGRFRFAAPVYGCGFLGEASTWKAEIDKLGDTGRRWLALWDPSHYLPGGTMPKLWVTGTNDFAYPLDSLQKSYRAAGGESTLAVRLRMPHGHGGAGENPEEIHAFADSILKGGPSLARVGPLTRKGEGVEASYQGAASIVRAELLATKDGGPWTGRLWEAAEARIDPTARVASAKISDGVRAAFLNLYDDRGRVVSSEHLELPQTTPRSDGP</sequence>
<keyword evidence="1" id="KW-0378">Hydrolase</keyword>
<reference evidence="4 5" key="1">
    <citation type="submission" date="2023-03" db="EMBL/GenBank/DDBJ databases">
        <title>Paludisphaera mucosa sp. nov. a novel planctomycete from northern fen.</title>
        <authorList>
            <person name="Ivanova A."/>
        </authorList>
    </citation>
    <scope>NUCLEOTIDE SEQUENCE [LARGE SCALE GENOMIC DNA]</scope>
    <source>
        <strain evidence="4 5">Pla2</strain>
    </source>
</reference>
<gene>
    <name evidence="4" type="ORF">PZE19_05330</name>
</gene>
<proteinExistence type="predicted"/>
<dbReference type="Gene3D" id="3.40.50.1820">
    <property type="entry name" value="alpha/beta hydrolase"/>
    <property type="match status" value="1"/>
</dbReference>
<accession>A0ABT6F6G6</accession>
<protein>
    <submittedName>
        <fullName evidence="4">Prolyl oligopeptidase family serine peptidase</fullName>
    </submittedName>
</protein>
<feature type="signal peptide" evidence="2">
    <location>
        <begin position="1"/>
        <end position="23"/>
    </location>
</feature>
<evidence type="ECO:0000313" key="4">
    <source>
        <dbReference type="EMBL" id="MDG3003181.1"/>
    </source>
</evidence>
<dbReference type="Proteomes" id="UP001216907">
    <property type="component" value="Unassembled WGS sequence"/>
</dbReference>
<keyword evidence="2" id="KW-0732">Signal</keyword>
<evidence type="ECO:0000256" key="2">
    <source>
        <dbReference type="SAM" id="SignalP"/>
    </source>
</evidence>
<keyword evidence="5" id="KW-1185">Reference proteome</keyword>
<dbReference type="EMBL" id="JARRAG010000001">
    <property type="protein sequence ID" value="MDG3003181.1"/>
    <property type="molecule type" value="Genomic_DNA"/>
</dbReference>
<organism evidence="4 5">
    <name type="scientific">Paludisphaera mucosa</name>
    <dbReference type="NCBI Taxonomy" id="3030827"/>
    <lineage>
        <taxon>Bacteria</taxon>
        <taxon>Pseudomonadati</taxon>
        <taxon>Planctomycetota</taxon>
        <taxon>Planctomycetia</taxon>
        <taxon>Isosphaerales</taxon>
        <taxon>Isosphaeraceae</taxon>
        <taxon>Paludisphaera</taxon>
    </lineage>
</organism>
<feature type="domain" description="Acetyl xylan esterase" evidence="3">
    <location>
        <begin position="65"/>
        <end position="208"/>
    </location>
</feature>
<dbReference type="InterPro" id="IPR002471">
    <property type="entry name" value="Pept_S9_AS"/>
</dbReference>
<dbReference type="InterPro" id="IPR050261">
    <property type="entry name" value="FrsA_esterase"/>
</dbReference>
<dbReference type="PANTHER" id="PTHR22946">
    <property type="entry name" value="DIENELACTONE HYDROLASE DOMAIN-CONTAINING PROTEIN-RELATED"/>
    <property type="match status" value="1"/>
</dbReference>
<comment type="caution">
    <text evidence="4">The sequence shown here is derived from an EMBL/GenBank/DDBJ whole genome shotgun (WGS) entry which is preliminary data.</text>
</comment>
<dbReference type="SUPFAM" id="SSF53474">
    <property type="entry name" value="alpha/beta-Hydrolases"/>
    <property type="match status" value="1"/>
</dbReference>
<evidence type="ECO:0000259" key="3">
    <source>
        <dbReference type="Pfam" id="PF05448"/>
    </source>
</evidence>
<dbReference type="InterPro" id="IPR008391">
    <property type="entry name" value="AXE1_dom"/>
</dbReference>
<dbReference type="RefSeq" id="WP_277859536.1">
    <property type="nucleotide sequence ID" value="NZ_JARRAG010000001.1"/>
</dbReference>
<dbReference type="PROSITE" id="PS00708">
    <property type="entry name" value="PRO_ENDOPEP_SER"/>
    <property type="match status" value="1"/>
</dbReference>
<evidence type="ECO:0000256" key="1">
    <source>
        <dbReference type="ARBA" id="ARBA00022801"/>
    </source>
</evidence>
<dbReference type="InterPro" id="IPR029058">
    <property type="entry name" value="AB_hydrolase_fold"/>
</dbReference>
<dbReference type="Pfam" id="PF05448">
    <property type="entry name" value="AXE1"/>
    <property type="match status" value="1"/>
</dbReference>
<feature type="chain" id="PRO_5045840823" evidence="2">
    <location>
        <begin position="24"/>
        <end position="409"/>
    </location>
</feature>